<comment type="catalytic activity">
    <reaction evidence="7">
        <text>a quaternary ammonium(out) + ATP + H2O = a quaternary ammonium(in) + ADP + phosphate + H(+)</text>
        <dbReference type="Rhea" id="RHEA:11036"/>
        <dbReference type="ChEBI" id="CHEBI:15377"/>
        <dbReference type="ChEBI" id="CHEBI:15378"/>
        <dbReference type="ChEBI" id="CHEBI:30616"/>
        <dbReference type="ChEBI" id="CHEBI:35267"/>
        <dbReference type="ChEBI" id="CHEBI:43474"/>
        <dbReference type="ChEBI" id="CHEBI:456216"/>
    </reaction>
</comment>
<evidence type="ECO:0000256" key="1">
    <source>
        <dbReference type="ARBA" id="ARBA00005417"/>
    </source>
</evidence>
<accession>A0ABM9EWG0</accession>
<dbReference type="PANTHER" id="PTHR43117">
    <property type="entry name" value="OSMOPROTECTANT IMPORT ATP-BINDING PROTEIN OSMV"/>
    <property type="match status" value="1"/>
</dbReference>
<dbReference type="InterPro" id="IPR000644">
    <property type="entry name" value="CBS_dom"/>
</dbReference>
<dbReference type="Proteomes" id="UP000838308">
    <property type="component" value="Unassembled WGS sequence"/>
</dbReference>
<keyword evidence="6" id="KW-0129">CBS domain</keyword>
<gene>
    <name evidence="9" type="primary">opuCA</name>
    <name evidence="9" type="ORF">BACCIP111895_04228</name>
</gene>
<evidence type="ECO:0000256" key="6">
    <source>
        <dbReference type="ARBA" id="ARBA00023122"/>
    </source>
</evidence>
<dbReference type="InterPro" id="IPR003593">
    <property type="entry name" value="AAA+_ATPase"/>
</dbReference>
<evidence type="ECO:0000259" key="8">
    <source>
        <dbReference type="PROSITE" id="PS50893"/>
    </source>
</evidence>
<keyword evidence="10" id="KW-1185">Reference proteome</keyword>
<evidence type="ECO:0000256" key="4">
    <source>
        <dbReference type="ARBA" id="ARBA00022741"/>
    </source>
</evidence>
<dbReference type="GO" id="GO:0005524">
    <property type="term" value="F:ATP binding"/>
    <property type="evidence" value="ECO:0007669"/>
    <property type="project" value="UniProtKB-KW"/>
</dbReference>
<reference evidence="9" key="1">
    <citation type="submission" date="2022-04" db="EMBL/GenBank/DDBJ databases">
        <authorList>
            <person name="Criscuolo A."/>
        </authorList>
    </citation>
    <scope>NUCLEOTIDE SEQUENCE</scope>
    <source>
        <strain evidence="9">CIP111895</strain>
    </source>
</reference>
<keyword evidence="2 7" id="KW-0813">Transport</keyword>
<dbReference type="PROSITE" id="PS50893">
    <property type="entry name" value="ABC_TRANSPORTER_2"/>
    <property type="match status" value="1"/>
</dbReference>
<dbReference type="PROSITE" id="PS00211">
    <property type="entry name" value="ABC_TRANSPORTER_1"/>
    <property type="match status" value="1"/>
</dbReference>
<keyword evidence="5 7" id="KW-0067">ATP-binding</keyword>
<sequence>MIRFERVTKRYQDGTTAIKSIDLEINEGEFFVIIGPSGCGKTTLLKMMNRLIELSDGTIFVYGKKISDYDIHELRWNMGYVLQQIALFPHMTIEENIAIVPELKKWSNEKIRQRTDKLLEMVGLPPEKYRGRKPKELSGGEQQRVGVIRALASDPGIMLMDEPFSALDPISREKLQDDILEVQRKINKTIVFVTHDMQEAIKLGDRICLMKDGEIVQVGTPKEIVESPVNEFVRDFVGAQSVTLKENIRLEHIIDQFITSNSSSPSSVTIPASATLREGLMLLTEHEQLSVEKDGQIIGIITRQTALQFMAEGLQERGDGNG</sequence>
<dbReference type="RefSeq" id="WP_248737271.1">
    <property type="nucleotide sequence ID" value="NZ_CALBWS010000037.1"/>
</dbReference>
<evidence type="ECO:0000313" key="10">
    <source>
        <dbReference type="Proteomes" id="UP000838308"/>
    </source>
</evidence>
<dbReference type="InterPro" id="IPR003439">
    <property type="entry name" value="ABC_transporter-like_ATP-bd"/>
</dbReference>
<evidence type="ECO:0000313" key="9">
    <source>
        <dbReference type="EMBL" id="CAH2717039.1"/>
    </source>
</evidence>
<evidence type="ECO:0000256" key="5">
    <source>
        <dbReference type="ARBA" id="ARBA00022840"/>
    </source>
</evidence>
<dbReference type="Pfam" id="PF00005">
    <property type="entry name" value="ABC_tran"/>
    <property type="match status" value="1"/>
</dbReference>
<organism evidence="9 10">
    <name type="scientific">Neobacillus rhizosphaerae</name>
    <dbReference type="NCBI Taxonomy" id="2880965"/>
    <lineage>
        <taxon>Bacteria</taxon>
        <taxon>Bacillati</taxon>
        <taxon>Bacillota</taxon>
        <taxon>Bacilli</taxon>
        <taxon>Bacillales</taxon>
        <taxon>Bacillaceae</taxon>
        <taxon>Neobacillus</taxon>
    </lineage>
</organism>
<dbReference type="Pfam" id="PF00571">
    <property type="entry name" value="CBS"/>
    <property type="match status" value="1"/>
</dbReference>
<dbReference type="InterPro" id="IPR027417">
    <property type="entry name" value="P-loop_NTPase"/>
</dbReference>
<comment type="subcellular location">
    <subcellularLocation>
        <location evidence="7">Cell inner membrane</location>
        <topology evidence="7">Peripheral membrane protein</topology>
    </subcellularLocation>
</comment>
<keyword evidence="4 7" id="KW-0547">Nucleotide-binding</keyword>
<evidence type="ECO:0000256" key="3">
    <source>
        <dbReference type="ARBA" id="ARBA00022737"/>
    </source>
</evidence>
<dbReference type="InterPro" id="IPR005892">
    <property type="entry name" value="Gly-betaine_transp_ATP-bd"/>
</dbReference>
<dbReference type="SUPFAM" id="SSF52540">
    <property type="entry name" value="P-loop containing nucleoside triphosphate hydrolases"/>
    <property type="match status" value="1"/>
</dbReference>
<dbReference type="SMART" id="SM00382">
    <property type="entry name" value="AAA"/>
    <property type="match status" value="1"/>
</dbReference>
<dbReference type="Gene3D" id="3.40.50.300">
    <property type="entry name" value="P-loop containing nucleotide triphosphate hydrolases"/>
    <property type="match status" value="1"/>
</dbReference>
<comment type="caution">
    <text evidence="9">The sequence shown here is derived from an EMBL/GenBank/DDBJ whole genome shotgun (WGS) entry which is preliminary data.</text>
</comment>
<keyword evidence="7" id="KW-0997">Cell inner membrane</keyword>
<name>A0ABM9EWG0_9BACI</name>
<evidence type="ECO:0000256" key="2">
    <source>
        <dbReference type="ARBA" id="ARBA00022448"/>
    </source>
</evidence>
<keyword evidence="7" id="KW-1003">Cell membrane</keyword>
<feature type="domain" description="ABC transporter" evidence="8">
    <location>
        <begin position="2"/>
        <end position="237"/>
    </location>
</feature>
<comment type="similarity">
    <text evidence="1 7">Belongs to the ABC transporter superfamily.</text>
</comment>
<proteinExistence type="inferred from homology"/>
<dbReference type="EMBL" id="CALBWS010000037">
    <property type="protein sequence ID" value="CAH2717039.1"/>
    <property type="molecule type" value="Genomic_DNA"/>
</dbReference>
<comment type="subunit">
    <text evidence="7">The complex is probably composed of two ATP-binding proteins, two transmembrane proteins and a solute-binding protein.</text>
</comment>
<dbReference type="EC" id="7.6.2.9" evidence="7"/>
<dbReference type="PANTHER" id="PTHR43117:SF4">
    <property type="entry name" value="OSMOPROTECTANT IMPORT ATP-BINDING PROTEIN OSMV"/>
    <property type="match status" value="1"/>
</dbReference>
<keyword evidence="7" id="KW-0472">Membrane</keyword>
<keyword evidence="3" id="KW-0677">Repeat</keyword>
<dbReference type="InterPro" id="IPR017871">
    <property type="entry name" value="ABC_transporter-like_CS"/>
</dbReference>
<dbReference type="NCBIfam" id="TIGR01186">
    <property type="entry name" value="proV"/>
    <property type="match status" value="1"/>
</dbReference>
<evidence type="ECO:0000256" key="7">
    <source>
        <dbReference type="RuleBase" id="RU369116"/>
    </source>
</evidence>
<protein>
    <recommendedName>
        <fullName evidence="7">Quaternary amine transport ATP-binding protein</fullName>
        <ecNumber evidence="7">7.6.2.9</ecNumber>
    </recommendedName>
</protein>